<keyword evidence="2" id="KW-1185">Reference proteome</keyword>
<gene>
    <name evidence="1" type="ORF">CJD36_016480</name>
</gene>
<accession>A0A2S7SU72</accession>
<sequence>MGSVTIRKFTNDTDAITENRYDDKKRPIEEKKTVFNRGIRYSYNRKEFTYDDADNVTEIRYYSREAAATKEQMNKRNVFIFY</sequence>
<comment type="caution">
    <text evidence="1">The sequence shown here is derived from an EMBL/GenBank/DDBJ whole genome shotgun (WGS) entry which is preliminary data.</text>
</comment>
<dbReference type="Proteomes" id="UP000239872">
    <property type="component" value="Unassembled WGS sequence"/>
</dbReference>
<proteinExistence type="predicted"/>
<evidence type="ECO:0000313" key="2">
    <source>
        <dbReference type="Proteomes" id="UP000239872"/>
    </source>
</evidence>
<dbReference type="AlphaFoldDB" id="A0A2S7SU72"/>
<organism evidence="1 2">
    <name type="scientific">Flavipsychrobacter stenotrophus</name>
    <dbReference type="NCBI Taxonomy" id="2077091"/>
    <lineage>
        <taxon>Bacteria</taxon>
        <taxon>Pseudomonadati</taxon>
        <taxon>Bacteroidota</taxon>
        <taxon>Chitinophagia</taxon>
        <taxon>Chitinophagales</taxon>
        <taxon>Chitinophagaceae</taxon>
        <taxon>Flavipsychrobacter</taxon>
    </lineage>
</organism>
<dbReference type="EMBL" id="PPSL01000004">
    <property type="protein sequence ID" value="PQJ10278.1"/>
    <property type="molecule type" value="Genomic_DNA"/>
</dbReference>
<name>A0A2S7SU72_9BACT</name>
<protein>
    <submittedName>
        <fullName evidence="1">Uncharacterized protein</fullName>
    </submittedName>
</protein>
<reference evidence="1 2" key="1">
    <citation type="submission" date="2018-01" db="EMBL/GenBank/DDBJ databases">
        <title>A novel member of the phylum Bacteroidetes isolated from glacier ice.</title>
        <authorList>
            <person name="Liu Q."/>
            <person name="Xin Y.-H."/>
        </authorList>
    </citation>
    <scope>NUCLEOTIDE SEQUENCE [LARGE SCALE GENOMIC DNA]</scope>
    <source>
        <strain evidence="1 2">RB1R16</strain>
    </source>
</reference>
<evidence type="ECO:0000313" key="1">
    <source>
        <dbReference type="EMBL" id="PQJ10278.1"/>
    </source>
</evidence>